<dbReference type="PROSITE" id="PS51257">
    <property type="entry name" value="PROKAR_LIPOPROTEIN"/>
    <property type="match status" value="1"/>
</dbReference>
<dbReference type="Proteomes" id="UP000024635">
    <property type="component" value="Unassembled WGS sequence"/>
</dbReference>
<evidence type="ECO:0000313" key="2">
    <source>
        <dbReference type="Proteomes" id="UP000024635"/>
    </source>
</evidence>
<reference evidence="2" key="1">
    <citation type="journal article" date="2015" name="Nat. Genet.">
        <title>The genome and transcriptome of the zoonotic hookworm Ancylostoma ceylanicum identify infection-specific gene families.</title>
        <authorList>
            <person name="Schwarz E.M."/>
            <person name="Hu Y."/>
            <person name="Antoshechkin I."/>
            <person name="Miller M.M."/>
            <person name="Sternberg P.W."/>
            <person name="Aroian R.V."/>
        </authorList>
    </citation>
    <scope>NUCLEOTIDE SEQUENCE</scope>
    <source>
        <strain evidence="2">HY135</strain>
    </source>
</reference>
<organism evidence="1 2">
    <name type="scientific">Ancylostoma ceylanicum</name>
    <dbReference type="NCBI Taxonomy" id="53326"/>
    <lineage>
        <taxon>Eukaryota</taxon>
        <taxon>Metazoa</taxon>
        <taxon>Ecdysozoa</taxon>
        <taxon>Nematoda</taxon>
        <taxon>Chromadorea</taxon>
        <taxon>Rhabditida</taxon>
        <taxon>Rhabditina</taxon>
        <taxon>Rhabditomorpha</taxon>
        <taxon>Strongyloidea</taxon>
        <taxon>Ancylostomatidae</taxon>
        <taxon>Ancylostomatinae</taxon>
        <taxon>Ancylostoma</taxon>
    </lineage>
</organism>
<gene>
    <name evidence="1" type="primary">Acey_s0428.g1279</name>
    <name evidence="1" type="ORF">Y032_0428g1279</name>
</gene>
<evidence type="ECO:0000313" key="1">
    <source>
        <dbReference type="EMBL" id="EYC45412.1"/>
    </source>
</evidence>
<accession>A0A016X1L6</accession>
<keyword evidence="2" id="KW-1185">Reference proteome</keyword>
<dbReference type="AlphaFoldDB" id="A0A016X1L6"/>
<protein>
    <submittedName>
        <fullName evidence="1">Uncharacterized protein</fullName>
    </submittedName>
</protein>
<proteinExistence type="predicted"/>
<name>A0A016X1L6_9BILA</name>
<comment type="caution">
    <text evidence="1">The sequence shown here is derived from an EMBL/GenBank/DDBJ whole genome shotgun (WGS) entry which is preliminary data.</text>
</comment>
<sequence length="88" mass="10219">MTSRRKYEKSIKSINRCCRLNCLPYWSSACLRTVIKSSPQLPRGPVRCKDPVTSADIDRLKARPLWSKMIAADYRERKNDASHIRPAR</sequence>
<dbReference type="EMBL" id="JARK01000028">
    <property type="protein sequence ID" value="EYC45412.1"/>
    <property type="molecule type" value="Genomic_DNA"/>
</dbReference>